<keyword evidence="2" id="KW-1185">Reference proteome</keyword>
<comment type="caution">
    <text evidence="1">The sequence shown here is derived from an EMBL/GenBank/DDBJ whole genome shotgun (WGS) entry which is preliminary data.</text>
</comment>
<evidence type="ECO:0000313" key="2">
    <source>
        <dbReference type="Proteomes" id="UP000578531"/>
    </source>
</evidence>
<dbReference type="RefSeq" id="XP_037170078.1">
    <property type="nucleotide sequence ID" value="XM_037303431.1"/>
</dbReference>
<name>A0A8H6L9K4_9LECA</name>
<accession>A0A8H6L9K4</accession>
<dbReference type="GeneID" id="59283166"/>
<dbReference type="AlphaFoldDB" id="A0A8H6L9K4"/>
<dbReference type="EMBL" id="JACCJC010000003">
    <property type="protein sequence ID" value="KAF6240819.1"/>
    <property type="molecule type" value="Genomic_DNA"/>
</dbReference>
<organism evidence="1 2">
    <name type="scientific">Letharia columbiana</name>
    <dbReference type="NCBI Taxonomy" id="112416"/>
    <lineage>
        <taxon>Eukaryota</taxon>
        <taxon>Fungi</taxon>
        <taxon>Dikarya</taxon>
        <taxon>Ascomycota</taxon>
        <taxon>Pezizomycotina</taxon>
        <taxon>Lecanoromycetes</taxon>
        <taxon>OSLEUM clade</taxon>
        <taxon>Lecanoromycetidae</taxon>
        <taxon>Lecanorales</taxon>
        <taxon>Lecanorineae</taxon>
        <taxon>Parmeliaceae</taxon>
        <taxon>Letharia</taxon>
    </lineage>
</organism>
<protein>
    <submittedName>
        <fullName evidence="1">Uncharacterized protein</fullName>
    </submittedName>
</protein>
<proteinExistence type="predicted"/>
<dbReference type="Proteomes" id="UP000578531">
    <property type="component" value="Unassembled WGS sequence"/>
</dbReference>
<evidence type="ECO:0000313" key="1">
    <source>
        <dbReference type="EMBL" id="KAF6240819.1"/>
    </source>
</evidence>
<sequence length="164" mass="18444">MDRDLAQMFTLRVIADPSDPNDFASRDYRNYLFITATSIFHEIDDRPYVVGHEKRPKASLAANLEQMVFGGVVYLYRDRDPATETAVDACGTPYLADADGVYRILPETISKTVKGDFEFPYRHEGIAEEPTLLMAMDNLPDDVITDPIDHPMWGQPLGPPPARP</sequence>
<reference evidence="1 2" key="1">
    <citation type="journal article" date="2020" name="Genomics">
        <title>Complete, high-quality genomes from long-read metagenomic sequencing of two wolf lichen thalli reveals enigmatic genome architecture.</title>
        <authorList>
            <person name="McKenzie S.K."/>
            <person name="Walston R.F."/>
            <person name="Allen J.L."/>
        </authorList>
    </citation>
    <scope>NUCLEOTIDE SEQUENCE [LARGE SCALE GENOMIC DNA]</scope>
    <source>
        <strain evidence="1">WasteWater2</strain>
    </source>
</reference>
<gene>
    <name evidence="1" type="ORF">HO173_001492</name>
</gene>